<dbReference type="Proteomes" id="UP000541154">
    <property type="component" value="Unassembled WGS sequence"/>
</dbReference>
<comment type="caution">
    <text evidence="1">The sequence shown here is derived from an EMBL/GenBank/DDBJ whole genome shotgun (WGS) entry which is preliminary data.</text>
</comment>
<dbReference type="EMBL" id="SPNV01000102">
    <property type="protein sequence ID" value="KAF5861337.1"/>
    <property type="molecule type" value="Genomic_DNA"/>
</dbReference>
<organism evidence="1 2">
    <name type="scientific">Petromyces alliaceus</name>
    <name type="common">Aspergillus alliaceus</name>
    <dbReference type="NCBI Taxonomy" id="209559"/>
    <lineage>
        <taxon>Eukaryota</taxon>
        <taxon>Fungi</taxon>
        <taxon>Dikarya</taxon>
        <taxon>Ascomycota</taxon>
        <taxon>Pezizomycotina</taxon>
        <taxon>Eurotiomycetes</taxon>
        <taxon>Eurotiomycetidae</taxon>
        <taxon>Eurotiales</taxon>
        <taxon>Aspergillaceae</taxon>
        <taxon>Aspergillus</taxon>
        <taxon>Aspergillus subgen. Circumdati</taxon>
    </lineage>
</organism>
<gene>
    <name evidence="1" type="ORF">ETB97_000374</name>
</gene>
<evidence type="ECO:0000313" key="2">
    <source>
        <dbReference type="Proteomes" id="UP000541154"/>
    </source>
</evidence>
<accession>A0A8H6A4A2</accession>
<proteinExistence type="predicted"/>
<evidence type="ECO:0000313" key="1">
    <source>
        <dbReference type="EMBL" id="KAF5861337.1"/>
    </source>
</evidence>
<reference evidence="1 2" key="1">
    <citation type="submission" date="2019-04" db="EMBL/GenBank/DDBJ databases">
        <title>Aspergillus burnettii sp. nov., novel species from soil in southeast Queensland.</title>
        <authorList>
            <person name="Gilchrist C.L.M."/>
            <person name="Pitt J.I."/>
            <person name="Lange L."/>
            <person name="Lacey H.J."/>
            <person name="Vuong D."/>
            <person name="Midgley D.J."/>
            <person name="Greenfield P."/>
            <person name="Bradbury M."/>
            <person name="Lacey E."/>
            <person name="Busk P.K."/>
            <person name="Pilgaard B."/>
            <person name="Chooi Y.H."/>
            <person name="Piggott A.M."/>
        </authorList>
    </citation>
    <scope>NUCLEOTIDE SEQUENCE [LARGE SCALE GENOMIC DNA]</scope>
    <source>
        <strain evidence="1 2">FRR 5400</strain>
    </source>
</reference>
<sequence length="181" mass="20235">MHLPSLLFVMVSHRGPILWGCGAAVLDESAFRAAEAGVDKARELKSERDHLVLEMDDDAGVWTLLNRATSLSEANNLLKHVRLLKLAPKKAPITVTLGQKRSQRTLSLSQYMEPAIQLLKPAGPLPKVVKMTSEGSSMVRRQSTFNITRSEKKWEIGDDHTWTDIPLATSMYFLVLAITQW</sequence>
<dbReference type="AlphaFoldDB" id="A0A8H6A4A2"/>
<keyword evidence="2" id="KW-1185">Reference proteome</keyword>
<protein>
    <submittedName>
        <fullName evidence="1">Uncharacterized protein</fullName>
    </submittedName>
</protein>
<name>A0A8H6A4A2_PETAA</name>